<dbReference type="InterPro" id="IPR011006">
    <property type="entry name" value="CheY-like_superfamily"/>
</dbReference>
<dbReference type="InterPro" id="IPR001789">
    <property type="entry name" value="Sig_transdc_resp-reg_receiver"/>
</dbReference>
<evidence type="ECO:0000256" key="11">
    <source>
        <dbReference type="ARBA" id="ARBA00023136"/>
    </source>
</evidence>
<keyword evidence="9" id="KW-0067">ATP-binding</keyword>
<proteinExistence type="predicted"/>
<dbReference type="CDD" id="cd16922">
    <property type="entry name" value="HATPase_EvgS-ArcB-TorS-like"/>
    <property type="match status" value="1"/>
</dbReference>
<comment type="caution">
    <text evidence="17">The sequence shown here is derived from an EMBL/GenBank/DDBJ whole genome shotgun (WGS) entry which is preliminary data.</text>
</comment>
<feature type="coiled-coil region" evidence="13">
    <location>
        <begin position="391"/>
        <end position="419"/>
    </location>
</feature>
<feature type="transmembrane region" description="Helical" evidence="14">
    <location>
        <begin position="254"/>
        <end position="273"/>
    </location>
</feature>
<dbReference type="SMART" id="SM00388">
    <property type="entry name" value="HisKA"/>
    <property type="match status" value="2"/>
</dbReference>
<evidence type="ECO:0000259" key="16">
    <source>
        <dbReference type="PROSITE" id="PS50110"/>
    </source>
</evidence>
<organism evidence="17 18">
    <name type="scientific">Salipaludibacillus neizhouensis</name>
    <dbReference type="NCBI Taxonomy" id="885475"/>
    <lineage>
        <taxon>Bacteria</taxon>
        <taxon>Bacillati</taxon>
        <taxon>Bacillota</taxon>
        <taxon>Bacilli</taxon>
        <taxon>Bacillales</taxon>
        <taxon>Bacillaceae</taxon>
    </lineage>
</organism>
<evidence type="ECO:0000256" key="2">
    <source>
        <dbReference type="ARBA" id="ARBA00004651"/>
    </source>
</evidence>
<reference evidence="17 18" key="1">
    <citation type="submission" date="2017-10" db="EMBL/GenBank/DDBJ databases">
        <title>Bacillus sp. nov., a halophilic bacterium isolated from a Keqin Lake.</title>
        <authorList>
            <person name="Wang H."/>
        </authorList>
    </citation>
    <scope>NUCLEOTIDE SEQUENCE [LARGE SCALE GENOMIC DNA]</scope>
    <source>
        <strain evidence="17 18">KCTC 13187</strain>
    </source>
</reference>
<dbReference type="InterPro" id="IPR036097">
    <property type="entry name" value="HisK_dim/P_sf"/>
</dbReference>
<feature type="transmembrane region" description="Helical" evidence="14">
    <location>
        <begin position="342"/>
        <end position="364"/>
    </location>
</feature>
<dbReference type="InterPro" id="IPR011623">
    <property type="entry name" value="7TMR_DISM_rcpt_extracell_dom1"/>
</dbReference>
<name>A0A3A9K460_9BACI</name>
<dbReference type="Pfam" id="PF02518">
    <property type="entry name" value="HATPase_c"/>
    <property type="match status" value="2"/>
</dbReference>
<evidence type="ECO:0000256" key="12">
    <source>
        <dbReference type="PROSITE-ProRule" id="PRU00169"/>
    </source>
</evidence>
<dbReference type="Pfam" id="PF00512">
    <property type="entry name" value="HisKA"/>
    <property type="match status" value="2"/>
</dbReference>
<evidence type="ECO:0000256" key="14">
    <source>
        <dbReference type="SAM" id="Phobius"/>
    </source>
</evidence>
<dbReference type="SMART" id="SM00387">
    <property type="entry name" value="HATPase_c"/>
    <property type="match status" value="2"/>
</dbReference>
<dbReference type="PRINTS" id="PR00344">
    <property type="entry name" value="BCTRLSENSOR"/>
</dbReference>
<feature type="domain" description="Histidine kinase" evidence="15">
    <location>
        <begin position="871"/>
        <end position="1103"/>
    </location>
</feature>
<feature type="transmembrane region" description="Helical" evidence="14">
    <location>
        <begin position="217"/>
        <end position="242"/>
    </location>
</feature>
<dbReference type="Pfam" id="PF07696">
    <property type="entry name" value="7TMR-DISMED2"/>
    <property type="match status" value="1"/>
</dbReference>
<dbReference type="Pfam" id="PF00072">
    <property type="entry name" value="Response_reg"/>
    <property type="match status" value="1"/>
</dbReference>
<dbReference type="Gene3D" id="3.40.50.2300">
    <property type="match status" value="1"/>
</dbReference>
<keyword evidence="14" id="KW-0812">Transmembrane</keyword>
<evidence type="ECO:0000256" key="13">
    <source>
        <dbReference type="SAM" id="Coils"/>
    </source>
</evidence>
<dbReference type="SMART" id="SM00448">
    <property type="entry name" value="REC"/>
    <property type="match status" value="1"/>
</dbReference>
<feature type="domain" description="Histidine kinase" evidence="15">
    <location>
        <begin position="429"/>
        <end position="647"/>
    </location>
</feature>
<dbReference type="InterPro" id="IPR036890">
    <property type="entry name" value="HATPase_C_sf"/>
</dbReference>
<evidence type="ECO:0000256" key="10">
    <source>
        <dbReference type="ARBA" id="ARBA00023012"/>
    </source>
</evidence>
<dbReference type="OrthoDB" id="9809348at2"/>
<dbReference type="GO" id="GO:0005524">
    <property type="term" value="F:ATP binding"/>
    <property type="evidence" value="ECO:0007669"/>
    <property type="project" value="UniProtKB-KW"/>
</dbReference>
<evidence type="ECO:0000256" key="5">
    <source>
        <dbReference type="ARBA" id="ARBA00022553"/>
    </source>
</evidence>
<dbReference type="InterPro" id="IPR003661">
    <property type="entry name" value="HisK_dim/P_dom"/>
</dbReference>
<gene>
    <name evidence="17" type="ORF">CR203_11495</name>
</gene>
<dbReference type="RefSeq" id="WP_110937385.1">
    <property type="nucleotide sequence ID" value="NZ_KZ614146.1"/>
</dbReference>
<dbReference type="Proteomes" id="UP000281498">
    <property type="component" value="Unassembled WGS sequence"/>
</dbReference>
<evidence type="ECO:0000313" key="17">
    <source>
        <dbReference type="EMBL" id="RKL67129.1"/>
    </source>
</evidence>
<dbReference type="FunFam" id="3.30.565.10:FF:000006">
    <property type="entry name" value="Sensor histidine kinase WalK"/>
    <property type="match status" value="1"/>
</dbReference>
<keyword evidence="13" id="KW-0175">Coiled coil</keyword>
<evidence type="ECO:0000256" key="4">
    <source>
        <dbReference type="ARBA" id="ARBA00022475"/>
    </source>
</evidence>
<dbReference type="GO" id="GO:0005886">
    <property type="term" value="C:plasma membrane"/>
    <property type="evidence" value="ECO:0007669"/>
    <property type="project" value="UniProtKB-SubCell"/>
</dbReference>
<keyword evidence="4" id="KW-1003">Cell membrane</keyword>
<feature type="modified residue" description="4-aspartylphosphate" evidence="12">
    <location>
        <position position="736"/>
    </location>
</feature>
<feature type="domain" description="Response regulatory" evidence="16">
    <location>
        <begin position="686"/>
        <end position="803"/>
    </location>
</feature>
<dbReference type="CDD" id="cd00075">
    <property type="entry name" value="HATPase"/>
    <property type="match status" value="1"/>
</dbReference>
<keyword evidence="5 12" id="KW-0597">Phosphoprotein</keyword>
<evidence type="ECO:0000259" key="15">
    <source>
        <dbReference type="PROSITE" id="PS50109"/>
    </source>
</evidence>
<dbReference type="Pfam" id="PF07695">
    <property type="entry name" value="7TMR-DISM_7TM"/>
    <property type="match status" value="1"/>
</dbReference>
<dbReference type="AlphaFoldDB" id="A0A3A9K460"/>
<dbReference type="Gene3D" id="2.60.40.2380">
    <property type="match status" value="1"/>
</dbReference>
<feature type="coiled-coil region" evidence="13">
    <location>
        <begin position="816"/>
        <end position="850"/>
    </location>
</feature>
<evidence type="ECO:0000256" key="9">
    <source>
        <dbReference type="ARBA" id="ARBA00022840"/>
    </source>
</evidence>
<dbReference type="CDD" id="cd00082">
    <property type="entry name" value="HisKA"/>
    <property type="match status" value="2"/>
</dbReference>
<dbReference type="PROSITE" id="PS50110">
    <property type="entry name" value="RESPONSE_REGULATORY"/>
    <property type="match status" value="1"/>
</dbReference>
<dbReference type="SUPFAM" id="SSF52172">
    <property type="entry name" value="CheY-like"/>
    <property type="match status" value="1"/>
</dbReference>
<comment type="catalytic activity">
    <reaction evidence="1">
        <text>ATP + protein L-histidine = ADP + protein N-phospho-L-histidine.</text>
        <dbReference type="EC" id="2.7.13.3"/>
    </reaction>
</comment>
<keyword evidence="10" id="KW-0902">Two-component regulatory system</keyword>
<dbReference type="SUPFAM" id="SSF55874">
    <property type="entry name" value="ATPase domain of HSP90 chaperone/DNA topoisomerase II/histidine kinase"/>
    <property type="match status" value="2"/>
</dbReference>
<dbReference type="Gene3D" id="1.10.287.130">
    <property type="match status" value="2"/>
</dbReference>
<keyword evidence="11 14" id="KW-0472">Membrane</keyword>
<accession>A0A3A9K460</accession>
<feature type="transmembrane region" description="Helical" evidence="14">
    <location>
        <begin position="188"/>
        <end position="210"/>
    </location>
</feature>
<feature type="transmembrane region" description="Helical" evidence="14">
    <location>
        <begin position="310"/>
        <end position="330"/>
    </location>
</feature>
<dbReference type="EMBL" id="PDOE01000004">
    <property type="protein sequence ID" value="RKL67129.1"/>
    <property type="molecule type" value="Genomic_DNA"/>
</dbReference>
<evidence type="ECO:0000256" key="1">
    <source>
        <dbReference type="ARBA" id="ARBA00000085"/>
    </source>
</evidence>
<feature type="transmembrane region" description="Helical" evidence="14">
    <location>
        <begin position="285"/>
        <end position="304"/>
    </location>
</feature>
<dbReference type="Gene3D" id="3.30.565.10">
    <property type="entry name" value="Histidine kinase-like ATPase, C-terminal domain"/>
    <property type="match status" value="2"/>
</dbReference>
<evidence type="ECO:0000256" key="7">
    <source>
        <dbReference type="ARBA" id="ARBA00022741"/>
    </source>
</evidence>
<keyword evidence="7" id="KW-0547">Nucleotide-binding</keyword>
<dbReference type="PROSITE" id="PS50109">
    <property type="entry name" value="HIS_KIN"/>
    <property type="match status" value="2"/>
</dbReference>
<keyword evidence="6" id="KW-0808">Transferase</keyword>
<protein>
    <recommendedName>
        <fullName evidence="3">histidine kinase</fullName>
        <ecNumber evidence="3">2.7.13.3</ecNumber>
    </recommendedName>
</protein>
<dbReference type="CDD" id="cd17574">
    <property type="entry name" value="REC_OmpR"/>
    <property type="match status" value="1"/>
</dbReference>
<evidence type="ECO:0000313" key="18">
    <source>
        <dbReference type="Proteomes" id="UP000281498"/>
    </source>
</evidence>
<dbReference type="SUPFAM" id="SSF47384">
    <property type="entry name" value="Homodimeric domain of signal transducing histidine kinase"/>
    <property type="match status" value="2"/>
</dbReference>
<dbReference type="EC" id="2.7.13.3" evidence="3"/>
<dbReference type="InterPro" id="IPR005467">
    <property type="entry name" value="His_kinase_dom"/>
</dbReference>
<dbReference type="InterPro" id="IPR003594">
    <property type="entry name" value="HATPase_dom"/>
</dbReference>
<comment type="subcellular location">
    <subcellularLocation>
        <location evidence="2">Cell membrane</location>
        <topology evidence="2">Multi-pass membrane protein</topology>
    </subcellularLocation>
</comment>
<evidence type="ECO:0000256" key="3">
    <source>
        <dbReference type="ARBA" id="ARBA00012438"/>
    </source>
</evidence>
<dbReference type="PANTHER" id="PTHR43047">
    <property type="entry name" value="TWO-COMPONENT HISTIDINE PROTEIN KINASE"/>
    <property type="match status" value="1"/>
</dbReference>
<dbReference type="InterPro" id="IPR011622">
    <property type="entry name" value="7TMR_DISM_rcpt_extracell_dom2"/>
</dbReference>
<evidence type="ECO:0000256" key="8">
    <source>
        <dbReference type="ARBA" id="ARBA00022777"/>
    </source>
</evidence>
<sequence length="1104" mass="125702">MRIKTMKLPLLTLLFLFIFGIDVSATSVITLDESSGSFRLDGLVEILEDKENHWTFDDIQTQELDEQFQPYHGVVPNFSYTSSVYWVKFQLTNDSNENDWLLEIDNPTLDNVTLYSSESNLNFSRELTGDLLPFDMRDMDHRNFIFNLDLEPNHEKLIYLRFETQGAMQFPLTVYSPPSFLDKSELEYGILGMFVGLGVVMAFYNLFLFFSLRNKSYLYYVIFIVANVFTHLAFTGLAYQHIWSDAVWWNNRSIVFFMSTSNIIAILFAKSFLEVKQNIPRLNRLLNVLVLFTVTVIIILMVSYPTALNLSIVGIAITSIVIIAGAYMCLKKGFRPARYFLLAWIIFFGGVVISILADSGFIPVNFYTKYAWQLSSSLELILLSFALADKINTMRLEKEQAKKNAIKSQKEMLESLQRNDKLKDKFLAVTSHELRTPLNGIIGITASLQEGAAGDINDAMNSNLSMIKRSGTRLSHLIDDILDFSKLENNNLDLSLKKVHLKEITDVVLTICETLVRQKDIQLQNNIHSKIPAILADENRLQQILYNLIGNAIKYTEKGKVTIQAKEVNAKVIIEVIDTGIGIPKEYHESIFLPFNRGGNFTNNSYQGTGIGLNITKRLVELQQGEISLESTTGKGSIFRFTLPTFKESSNVNSEIVSIEGSFSKERKEEPFREVHHVSFMNDGEKVLIADDEPVNIQILVNYLSLEGYNIQVVSDGEAVIQLIDQGAEFDMVMLDVMMPKLSGFEVCRLLRKQYSLTELPILMLTAKNQIEDRITAFELGANDYLTKPVDKRELLSRTRTLINLRKSSIEAKERAQELDLLNQELIQMNDHLEEEVSSRTKELEFKNEELDMRNMELIRVEKSRVALLSNISHELGTPLTFLQGYIQTVQEGYVNINDPKYLVLAQEKIKLLDRLIADIYDLSKFESGKMQLSMSPANAKEWFFCIYEKFEFEVKQSGLVMEKPFLKTSSDDERETLFIDIERMDQVLANLIYNAIKHTPKGGGISLSGELILYSESEDTRDFTPHMIVEVRDTGNGIPEEEIPHIFNRFFKGSSQNISGAKGSGLGLAITKEIIDYHKGEIWVESTNKQGTSLFFSLPVVLS</sequence>
<dbReference type="GO" id="GO:0000155">
    <property type="term" value="F:phosphorelay sensor kinase activity"/>
    <property type="evidence" value="ECO:0007669"/>
    <property type="project" value="InterPro"/>
</dbReference>
<dbReference type="InterPro" id="IPR004358">
    <property type="entry name" value="Sig_transdc_His_kin-like_C"/>
</dbReference>
<evidence type="ECO:0000256" key="6">
    <source>
        <dbReference type="ARBA" id="ARBA00022679"/>
    </source>
</evidence>
<keyword evidence="14" id="KW-1133">Transmembrane helix</keyword>
<dbReference type="FunFam" id="3.30.565.10:FF:000023">
    <property type="entry name" value="PAS domain-containing sensor histidine kinase"/>
    <property type="match status" value="1"/>
</dbReference>
<keyword evidence="18" id="KW-1185">Reference proteome</keyword>
<dbReference type="GO" id="GO:0009927">
    <property type="term" value="F:histidine phosphotransfer kinase activity"/>
    <property type="evidence" value="ECO:0007669"/>
    <property type="project" value="TreeGrafter"/>
</dbReference>
<keyword evidence="8" id="KW-0418">Kinase</keyword>
<dbReference type="PANTHER" id="PTHR43047:SF72">
    <property type="entry name" value="OSMOSENSING HISTIDINE PROTEIN KINASE SLN1"/>
    <property type="match status" value="1"/>
</dbReference>